<keyword evidence="5 8" id="KW-0378">Hydrolase</keyword>
<sequence>MSRQNGPWQINDFTTGYENPWIRVEHNEVTRPDGSDGIYGIVRFANLATGVLPLFEDGTTMLVGQHRFAFDAYSWELPEGGCPKGEAPEAAALRELREETGLTAEHILPLGEAQLSNSVTDEYAYYYLAWGLEAGKAAPDADEILEQRRIPLSVLIAEILAGEVTDALTILMVERAVLKAQLALLPERPRDLILSALKGLPGVST</sequence>
<dbReference type="PROSITE" id="PS00893">
    <property type="entry name" value="NUDIX_BOX"/>
    <property type="match status" value="1"/>
</dbReference>
<evidence type="ECO:0000256" key="4">
    <source>
        <dbReference type="ARBA" id="ARBA00016377"/>
    </source>
</evidence>
<dbReference type="PANTHER" id="PTHR11839">
    <property type="entry name" value="UDP/ADP-SUGAR PYROPHOSPHATASE"/>
    <property type="match status" value="1"/>
</dbReference>
<comment type="similarity">
    <text evidence="3">Belongs to the Nudix hydrolase family. NudK subfamily.</text>
</comment>
<dbReference type="CDD" id="cd24161">
    <property type="entry name" value="NUDIX_ADPRase_Ndx2"/>
    <property type="match status" value="1"/>
</dbReference>
<evidence type="ECO:0000313" key="10">
    <source>
        <dbReference type="EMBL" id="RFB04576.1"/>
    </source>
</evidence>
<dbReference type="InterPro" id="IPR000086">
    <property type="entry name" value="NUDIX_hydrolase_dom"/>
</dbReference>
<dbReference type="InterPro" id="IPR015797">
    <property type="entry name" value="NUDIX_hydrolase-like_dom_sf"/>
</dbReference>
<evidence type="ECO:0000256" key="1">
    <source>
        <dbReference type="ARBA" id="ARBA00000847"/>
    </source>
</evidence>
<dbReference type="OrthoDB" id="177518at2"/>
<proteinExistence type="inferred from homology"/>
<dbReference type="Gene3D" id="3.90.79.10">
    <property type="entry name" value="Nucleoside Triphosphate Pyrophosphohydrolase"/>
    <property type="match status" value="1"/>
</dbReference>
<organism evidence="10 11">
    <name type="scientific">Parvularcula marina</name>
    <dbReference type="NCBI Taxonomy" id="2292771"/>
    <lineage>
        <taxon>Bacteria</taxon>
        <taxon>Pseudomonadati</taxon>
        <taxon>Pseudomonadota</taxon>
        <taxon>Alphaproteobacteria</taxon>
        <taxon>Parvularculales</taxon>
        <taxon>Parvularculaceae</taxon>
        <taxon>Parvularcula</taxon>
    </lineage>
</organism>
<dbReference type="PRINTS" id="PR00502">
    <property type="entry name" value="NUDIXFAMILY"/>
</dbReference>
<dbReference type="PANTHER" id="PTHR11839:SF18">
    <property type="entry name" value="NUDIX HYDROLASE DOMAIN-CONTAINING PROTEIN"/>
    <property type="match status" value="1"/>
</dbReference>
<dbReference type="GO" id="GO:0019693">
    <property type="term" value="P:ribose phosphate metabolic process"/>
    <property type="evidence" value="ECO:0007669"/>
    <property type="project" value="TreeGrafter"/>
</dbReference>
<evidence type="ECO:0000256" key="2">
    <source>
        <dbReference type="ARBA" id="ARBA00001946"/>
    </source>
</evidence>
<comment type="cofactor">
    <cofactor evidence="2">
        <name>Mg(2+)</name>
        <dbReference type="ChEBI" id="CHEBI:18420"/>
    </cofactor>
</comment>
<dbReference type="GO" id="GO:0006753">
    <property type="term" value="P:nucleoside phosphate metabolic process"/>
    <property type="evidence" value="ECO:0007669"/>
    <property type="project" value="TreeGrafter"/>
</dbReference>
<dbReference type="GO" id="GO:0016462">
    <property type="term" value="F:pyrophosphatase activity"/>
    <property type="evidence" value="ECO:0007669"/>
    <property type="project" value="UniProtKB-ARBA"/>
</dbReference>
<dbReference type="Proteomes" id="UP000264589">
    <property type="component" value="Unassembled WGS sequence"/>
</dbReference>
<feature type="domain" description="Nudix hydrolase" evidence="9">
    <location>
        <begin position="44"/>
        <end position="172"/>
    </location>
</feature>
<dbReference type="RefSeq" id="WP_116391208.1">
    <property type="nucleotide sequence ID" value="NZ_QUQO01000001.1"/>
</dbReference>
<accession>A0A371RGJ5</accession>
<evidence type="ECO:0000259" key="9">
    <source>
        <dbReference type="PROSITE" id="PS51462"/>
    </source>
</evidence>
<gene>
    <name evidence="10" type="ORF">DX908_04345</name>
</gene>
<name>A0A371RGJ5_9PROT</name>
<evidence type="ECO:0000313" key="11">
    <source>
        <dbReference type="Proteomes" id="UP000264589"/>
    </source>
</evidence>
<dbReference type="Pfam" id="PF00293">
    <property type="entry name" value="NUDIX"/>
    <property type="match status" value="1"/>
</dbReference>
<dbReference type="AlphaFoldDB" id="A0A371RGJ5"/>
<dbReference type="SUPFAM" id="SSF55811">
    <property type="entry name" value="Nudix"/>
    <property type="match status" value="1"/>
</dbReference>
<dbReference type="InterPro" id="IPR020084">
    <property type="entry name" value="NUDIX_hydrolase_CS"/>
</dbReference>
<evidence type="ECO:0000256" key="5">
    <source>
        <dbReference type="ARBA" id="ARBA00022801"/>
    </source>
</evidence>
<protein>
    <recommendedName>
        <fullName evidence="4">GDP-mannose pyrophosphatase</fullName>
    </recommendedName>
    <alternativeName>
        <fullName evidence="6">GDP-mannose hydrolase</fullName>
    </alternativeName>
    <alternativeName>
        <fullName evidence="7">GDPMK</fullName>
    </alternativeName>
</protein>
<dbReference type="InterPro" id="IPR020476">
    <property type="entry name" value="Nudix_hydrolase"/>
</dbReference>
<dbReference type="PROSITE" id="PS51462">
    <property type="entry name" value="NUDIX"/>
    <property type="match status" value="1"/>
</dbReference>
<evidence type="ECO:0000256" key="8">
    <source>
        <dbReference type="RuleBase" id="RU003476"/>
    </source>
</evidence>
<comment type="caution">
    <text evidence="10">The sequence shown here is derived from an EMBL/GenBank/DDBJ whole genome shotgun (WGS) entry which is preliminary data.</text>
</comment>
<evidence type="ECO:0000256" key="7">
    <source>
        <dbReference type="ARBA" id="ARBA00032272"/>
    </source>
</evidence>
<evidence type="ECO:0000256" key="6">
    <source>
        <dbReference type="ARBA" id="ARBA00032162"/>
    </source>
</evidence>
<dbReference type="InParanoid" id="A0A371RGJ5"/>
<reference evidence="10 11" key="1">
    <citation type="submission" date="2018-08" db="EMBL/GenBank/DDBJ databases">
        <title>Parvularcula sp. SM1705, isolated from surface water of the South Sea China.</title>
        <authorList>
            <person name="Sun L."/>
        </authorList>
    </citation>
    <scope>NUCLEOTIDE SEQUENCE [LARGE SCALE GENOMIC DNA]</scope>
    <source>
        <strain evidence="10 11">SM1705</strain>
    </source>
</reference>
<keyword evidence="11" id="KW-1185">Reference proteome</keyword>
<comment type="catalytic activity">
    <reaction evidence="1">
        <text>GDP-alpha-D-mannose + H2O = alpha-D-mannose 1-phosphate + GMP + 2 H(+)</text>
        <dbReference type="Rhea" id="RHEA:27978"/>
        <dbReference type="ChEBI" id="CHEBI:15377"/>
        <dbReference type="ChEBI" id="CHEBI:15378"/>
        <dbReference type="ChEBI" id="CHEBI:57527"/>
        <dbReference type="ChEBI" id="CHEBI:58115"/>
        <dbReference type="ChEBI" id="CHEBI:58409"/>
    </reaction>
</comment>
<evidence type="ECO:0000256" key="3">
    <source>
        <dbReference type="ARBA" id="ARBA00007275"/>
    </source>
</evidence>
<dbReference type="EMBL" id="QUQO01000001">
    <property type="protein sequence ID" value="RFB04576.1"/>
    <property type="molecule type" value="Genomic_DNA"/>
</dbReference>